<dbReference type="EMBL" id="JAGPYM010000013">
    <property type="protein sequence ID" value="KAH6888146.1"/>
    <property type="molecule type" value="Genomic_DNA"/>
</dbReference>
<dbReference type="PROSITE" id="PS51257">
    <property type="entry name" value="PROKAR_LIPOPROTEIN"/>
    <property type="match status" value="1"/>
</dbReference>
<evidence type="ECO:0000313" key="2">
    <source>
        <dbReference type="Proteomes" id="UP000777438"/>
    </source>
</evidence>
<protein>
    <submittedName>
        <fullName evidence="1">Uncharacterized protein</fullName>
    </submittedName>
</protein>
<dbReference type="Proteomes" id="UP000777438">
    <property type="component" value="Unassembled WGS sequence"/>
</dbReference>
<evidence type="ECO:0000313" key="1">
    <source>
        <dbReference type="EMBL" id="KAH6888146.1"/>
    </source>
</evidence>
<organism evidence="1 2">
    <name type="scientific">Thelonectria olida</name>
    <dbReference type="NCBI Taxonomy" id="1576542"/>
    <lineage>
        <taxon>Eukaryota</taxon>
        <taxon>Fungi</taxon>
        <taxon>Dikarya</taxon>
        <taxon>Ascomycota</taxon>
        <taxon>Pezizomycotina</taxon>
        <taxon>Sordariomycetes</taxon>
        <taxon>Hypocreomycetidae</taxon>
        <taxon>Hypocreales</taxon>
        <taxon>Nectriaceae</taxon>
        <taxon>Thelonectria</taxon>
    </lineage>
</organism>
<gene>
    <name evidence="1" type="ORF">B0T10DRAFT_460782</name>
</gene>
<sequence length="137" mass="15365">MYRTQSRKTGEMRFEEDTSAYPIILVLACMQQFTSSCPFVFGSATANPILTSSPPFSPRVPSSLFRFPHRRPQPVPFLISRPMKYLTQLALSLAQAQVQAQAQAQAQGTHHVVQFSPFTHTPLRPSNARNYHLLGGF</sequence>
<proteinExistence type="predicted"/>
<dbReference type="AlphaFoldDB" id="A0A9P9AP90"/>
<accession>A0A9P9AP90</accession>
<keyword evidence="2" id="KW-1185">Reference proteome</keyword>
<name>A0A9P9AP90_9HYPO</name>
<comment type="caution">
    <text evidence="1">The sequence shown here is derived from an EMBL/GenBank/DDBJ whole genome shotgun (WGS) entry which is preliminary data.</text>
</comment>
<reference evidence="1 2" key="1">
    <citation type="journal article" date="2021" name="Nat. Commun.">
        <title>Genetic determinants of endophytism in the Arabidopsis root mycobiome.</title>
        <authorList>
            <person name="Mesny F."/>
            <person name="Miyauchi S."/>
            <person name="Thiergart T."/>
            <person name="Pickel B."/>
            <person name="Atanasova L."/>
            <person name="Karlsson M."/>
            <person name="Huettel B."/>
            <person name="Barry K.W."/>
            <person name="Haridas S."/>
            <person name="Chen C."/>
            <person name="Bauer D."/>
            <person name="Andreopoulos W."/>
            <person name="Pangilinan J."/>
            <person name="LaButti K."/>
            <person name="Riley R."/>
            <person name="Lipzen A."/>
            <person name="Clum A."/>
            <person name="Drula E."/>
            <person name="Henrissat B."/>
            <person name="Kohler A."/>
            <person name="Grigoriev I.V."/>
            <person name="Martin F.M."/>
            <person name="Hacquard S."/>
        </authorList>
    </citation>
    <scope>NUCLEOTIDE SEQUENCE [LARGE SCALE GENOMIC DNA]</scope>
    <source>
        <strain evidence="1 2">MPI-CAGE-CH-0241</strain>
    </source>
</reference>